<evidence type="ECO:0000313" key="6">
    <source>
        <dbReference type="EMBL" id="KAF2183379.1"/>
    </source>
</evidence>
<dbReference type="GO" id="GO:0004672">
    <property type="term" value="F:protein kinase activity"/>
    <property type="evidence" value="ECO:0007669"/>
    <property type="project" value="InterPro"/>
</dbReference>
<dbReference type="SUPFAM" id="SSF56112">
    <property type="entry name" value="Protein kinase-like (PK-like)"/>
    <property type="match status" value="1"/>
</dbReference>
<evidence type="ECO:0000256" key="2">
    <source>
        <dbReference type="ARBA" id="ARBA00022840"/>
    </source>
</evidence>
<feature type="compositionally biased region" description="Polar residues" evidence="4">
    <location>
        <begin position="612"/>
        <end position="623"/>
    </location>
</feature>
<dbReference type="Gene3D" id="1.10.510.10">
    <property type="entry name" value="Transferase(Phosphotransferase) domain 1"/>
    <property type="match status" value="1"/>
</dbReference>
<keyword evidence="7" id="KW-1185">Reference proteome</keyword>
<dbReference type="InterPro" id="IPR011009">
    <property type="entry name" value="Kinase-like_dom_sf"/>
</dbReference>
<dbReference type="PROSITE" id="PS00108">
    <property type="entry name" value="PROTEIN_KINASE_ST"/>
    <property type="match status" value="1"/>
</dbReference>
<accession>A0A6A6DYM6</accession>
<dbReference type="InterPro" id="IPR017441">
    <property type="entry name" value="Protein_kinase_ATP_BS"/>
</dbReference>
<name>A0A6A6DYM6_9PEZI</name>
<feature type="compositionally biased region" description="Pro residues" evidence="4">
    <location>
        <begin position="593"/>
        <end position="606"/>
    </location>
</feature>
<feature type="domain" description="Protein kinase" evidence="5">
    <location>
        <begin position="303"/>
        <end position="571"/>
    </location>
</feature>
<dbReference type="GO" id="GO:0005524">
    <property type="term" value="F:ATP binding"/>
    <property type="evidence" value="ECO:0007669"/>
    <property type="project" value="UniProtKB-UniRule"/>
</dbReference>
<proteinExistence type="predicted"/>
<feature type="region of interest" description="Disordered" evidence="4">
    <location>
        <begin position="590"/>
        <end position="627"/>
    </location>
</feature>
<gene>
    <name evidence="6" type="ORF">K469DRAFT_751617</name>
</gene>
<keyword evidence="2 3" id="KW-0067">ATP-binding</keyword>
<reference evidence="6" key="1">
    <citation type="journal article" date="2020" name="Stud. Mycol.">
        <title>101 Dothideomycetes genomes: a test case for predicting lifestyles and emergence of pathogens.</title>
        <authorList>
            <person name="Haridas S."/>
            <person name="Albert R."/>
            <person name="Binder M."/>
            <person name="Bloem J."/>
            <person name="Labutti K."/>
            <person name="Salamov A."/>
            <person name="Andreopoulos B."/>
            <person name="Baker S."/>
            <person name="Barry K."/>
            <person name="Bills G."/>
            <person name="Bluhm B."/>
            <person name="Cannon C."/>
            <person name="Castanera R."/>
            <person name="Culley D."/>
            <person name="Daum C."/>
            <person name="Ezra D."/>
            <person name="Gonzalez J."/>
            <person name="Henrissat B."/>
            <person name="Kuo A."/>
            <person name="Liang C."/>
            <person name="Lipzen A."/>
            <person name="Lutzoni F."/>
            <person name="Magnuson J."/>
            <person name="Mondo S."/>
            <person name="Nolan M."/>
            <person name="Ohm R."/>
            <person name="Pangilinan J."/>
            <person name="Park H.-J."/>
            <person name="Ramirez L."/>
            <person name="Alfaro M."/>
            <person name="Sun H."/>
            <person name="Tritt A."/>
            <person name="Yoshinaga Y."/>
            <person name="Zwiers L.-H."/>
            <person name="Turgeon B."/>
            <person name="Goodwin S."/>
            <person name="Spatafora J."/>
            <person name="Crous P."/>
            <person name="Grigoriev I."/>
        </authorList>
    </citation>
    <scope>NUCLEOTIDE SEQUENCE</scope>
    <source>
        <strain evidence="6">CBS 207.26</strain>
    </source>
</reference>
<dbReference type="PROSITE" id="PS50011">
    <property type="entry name" value="PROTEIN_KINASE_DOM"/>
    <property type="match status" value="1"/>
</dbReference>
<organism evidence="6 7">
    <name type="scientific">Zopfia rhizophila CBS 207.26</name>
    <dbReference type="NCBI Taxonomy" id="1314779"/>
    <lineage>
        <taxon>Eukaryota</taxon>
        <taxon>Fungi</taxon>
        <taxon>Dikarya</taxon>
        <taxon>Ascomycota</taxon>
        <taxon>Pezizomycotina</taxon>
        <taxon>Dothideomycetes</taxon>
        <taxon>Dothideomycetes incertae sedis</taxon>
        <taxon>Zopfiaceae</taxon>
        <taxon>Zopfia</taxon>
    </lineage>
</organism>
<dbReference type="Gene3D" id="3.30.200.20">
    <property type="entry name" value="Phosphorylase Kinase, domain 1"/>
    <property type="match status" value="1"/>
</dbReference>
<sequence>MRLLKRLPGDNFELISFNDNDPPPYAILSHTWTEGQEVTYNELVAGTGKYKTGYAKLRFCGGRAAADGLQYFWVDTCCIDKSTSDELSTTINSMFRWYQRAPKCYVYLSDVFVPEEFTDVQAFRITWAEAFRRSRWFTRGWTLQELLAPASVEFFSKEGKRLGNRISLEQEIHEITKIPIRVLRGQSLTEFSVEERMSWAAKRTTTLKEDKIYCLLGIFGVFLRPIYGEGEAYATLRLRKEIQRRQEGQGTESLHDLSISSSYAEMSTQHSTSPEINRIPTPSILVIREGEDYFCEEDAQLPYKLVRNLGHGHSANVEMVEDVNTGSVFARKVFPIYGTRTERKRIFNNEIKIIRRLAPHHHIIRVFATYVAKREVGLILHPVADGGDLETFLQDFKEAKAAQLVQPERTKVFESSFGCLASGLAFMHRKKIRHKDIKPQNILIHKGSMIYTDFGYSLDYSAIGRSTTTGIPQAFTRKYCAPEVSDYSPRNSKSDIFSLGCVFLEILFVLYEELVPPNPGKSYHDSLENSQLRSSLQDLNRLGMITSDMLHHRPDDRPSAEDITSKLKEYEADRFCAKCKAVMLPKVEEMPDAPVPPSLTSPPPESIPGDQRTPQRMSINPSGILQRDTRNNTNISLLTVPPPSRFPAPVDLNSADPIARFYNDEPWSTVRMRNSGGYRSNPGGYHIREFKCMHCKEISNCRSDHEKHMLKHDKPFKCDIPNCRRGVKGFTTANDLTRHKKSVHRIRVKNNVYQCASDNCRNKEKLWPRLDNFKQHINRMHSDEDEQELICRSVYSPETPTAEMLWVAPMDTTLAGIGTRASRNEE</sequence>
<keyword evidence="1 3" id="KW-0547">Nucleotide-binding</keyword>
<protein>
    <submittedName>
        <fullName evidence="6">Kinase-like protein</fullName>
    </submittedName>
</protein>
<dbReference type="AlphaFoldDB" id="A0A6A6DYM6"/>
<dbReference type="SMART" id="SM00220">
    <property type="entry name" value="S_TKc"/>
    <property type="match status" value="1"/>
</dbReference>
<evidence type="ECO:0000256" key="4">
    <source>
        <dbReference type="SAM" id="MobiDB-lite"/>
    </source>
</evidence>
<evidence type="ECO:0000256" key="3">
    <source>
        <dbReference type="PROSITE-ProRule" id="PRU10141"/>
    </source>
</evidence>
<dbReference type="InterPro" id="IPR000719">
    <property type="entry name" value="Prot_kinase_dom"/>
</dbReference>
<evidence type="ECO:0000256" key="1">
    <source>
        <dbReference type="ARBA" id="ARBA00022741"/>
    </source>
</evidence>
<keyword evidence="6" id="KW-0808">Transferase</keyword>
<dbReference type="CDD" id="cd00180">
    <property type="entry name" value="PKc"/>
    <property type="match status" value="1"/>
</dbReference>
<dbReference type="OrthoDB" id="4062651at2759"/>
<dbReference type="SMART" id="SM00355">
    <property type="entry name" value="ZnF_C2H2"/>
    <property type="match status" value="3"/>
</dbReference>
<dbReference type="InterPro" id="IPR010730">
    <property type="entry name" value="HET"/>
</dbReference>
<dbReference type="InterPro" id="IPR008271">
    <property type="entry name" value="Ser/Thr_kinase_AS"/>
</dbReference>
<keyword evidence="6" id="KW-0418">Kinase</keyword>
<evidence type="ECO:0000313" key="7">
    <source>
        <dbReference type="Proteomes" id="UP000800200"/>
    </source>
</evidence>
<dbReference type="Pfam" id="PF00069">
    <property type="entry name" value="Pkinase"/>
    <property type="match status" value="1"/>
</dbReference>
<dbReference type="InterPro" id="IPR013087">
    <property type="entry name" value="Znf_C2H2_type"/>
</dbReference>
<feature type="binding site" evidence="3">
    <location>
        <position position="332"/>
    </location>
    <ligand>
        <name>ATP</name>
        <dbReference type="ChEBI" id="CHEBI:30616"/>
    </ligand>
</feature>
<dbReference type="Pfam" id="PF06985">
    <property type="entry name" value="HET"/>
    <property type="match status" value="1"/>
</dbReference>
<dbReference type="EMBL" id="ML994643">
    <property type="protein sequence ID" value="KAF2183379.1"/>
    <property type="molecule type" value="Genomic_DNA"/>
</dbReference>
<dbReference type="PANTHER" id="PTHR10622:SF11">
    <property type="entry name" value="HET-DOMAIN-CONTAINING PROTEIN"/>
    <property type="match status" value="1"/>
</dbReference>
<evidence type="ECO:0000259" key="5">
    <source>
        <dbReference type="PROSITE" id="PS50011"/>
    </source>
</evidence>
<dbReference type="PROSITE" id="PS00107">
    <property type="entry name" value="PROTEIN_KINASE_ATP"/>
    <property type="match status" value="1"/>
</dbReference>
<dbReference type="PANTHER" id="PTHR10622">
    <property type="entry name" value="HET DOMAIN-CONTAINING PROTEIN"/>
    <property type="match status" value="1"/>
</dbReference>
<dbReference type="Gene3D" id="3.30.160.60">
    <property type="entry name" value="Classic Zinc Finger"/>
    <property type="match status" value="1"/>
</dbReference>
<dbReference type="Proteomes" id="UP000800200">
    <property type="component" value="Unassembled WGS sequence"/>
</dbReference>